<feature type="transmembrane region" description="Helical" evidence="1">
    <location>
        <begin position="36"/>
        <end position="56"/>
    </location>
</feature>
<feature type="transmembrane region" description="Helical" evidence="1">
    <location>
        <begin position="12"/>
        <end position="30"/>
    </location>
</feature>
<dbReference type="InterPro" id="IPR058307">
    <property type="entry name" value="DUF7994"/>
</dbReference>
<dbReference type="RefSeq" id="WP_130169192.1">
    <property type="nucleotide sequence ID" value="NZ_SHMR01000001.1"/>
</dbReference>
<organism evidence="2 3">
    <name type="scientific">Natrinema altunense</name>
    <dbReference type="NCBI Taxonomy" id="222984"/>
    <lineage>
        <taxon>Archaea</taxon>
        <taxon>Methanobacteriati</taxon>
        <taxon>Methanobacteriota</taxon>
        <taxon>Stenosarchaea group</taxon>
        <taxon>Halobacteria</taxon>
        <taxon>Halobacteriales</taxon>
        <taxon>Natrialbaceae</taxon>
        <taxon>Natrinema</taxon>
    </lineage>
</organism>
<feature type="transmembrane region" description="Helical" evidence="1">
    <location>
        <begin position="101"/>
        <end position="120"/>
    </location>
</feature>
<sequence>MSGLKTVVRHGFTGGGVATLLLAGLFVVNADAAAPSMLLLIGWLAAVGVVLLLAGTRERLVVAGRTVGWPRVAAVGIWILAIGAGAFGVSQLRTLEIGSGTWLLTAAMTVFAMGYLAWFARECWTGGRQLDDEMFAVE</sequence>
<proteinExistence type="predicted"/>
<dbReference type="OrthoDB" id="206295at2157"/>
<dbReference type="AlphaFoldDB" id="A0A482Y1C1"/>
<keyword evidence="1" id="KW-1133">Transmembrane helix</keyword>
<dbReference type="EMBL" id="SHMR01000001">
    <property type="protein sequence ID" value="RZH68104.1"/>
    <property type="molecule type" value="Genomic_DNA"/>
</dbReference>
<keyword evidence="1" id="KW-0812">Transmembrane</keyword>
<evidence type="ECO:0000256" key="1">
    <source>
        <dbReference type="SAM" id="Phobius"/>
    </source>
</evidence>
<dbReference type="Proteomes" id="UP000292704">
    <property type="component" value="Unassembled WGS sequence"/>
</dbReference>
<evidence type="ECO:0000313" key="3">
    <source>
        <dbReference type="Proteomes" id="UP000292704"/>
    </source>
</evidence>
<comment type="caution">
    <text evidence="2">The sequence shown here is derived from an EMBL/GenBank/DDBJ whole genome shotgun (WGS) entry which is preliminary data.</text>
</comment>
<reference evidence="2 3" key="1">
    <citation type="submission" date="2019-02" db="EMBL/GenBank/DDBJ databases">
        <title>Genome analysis provides insights into bioremediation potentialities and Haloocin production by Natrinema altunense strain 4.1R isolated from Chott Douz in Tunisian desert.</title>
        <authorList>
            <person name="Najjari A."/>
            <person name="Youssef N."/>
            <person name="Ben Dhia O."/>
            <person name="Ferjani R."/>
            <person name="El Hidri D."/>
            <person name="Ouzari H.I."/>
            <person name="Cherif A."/>
        </authorList>
    </citation>
    <scope>NUCLEOTIDE SEQUENCE [LARGE SCALE GENOMIC DNA]</scope>
    <source>
        <strain evidence="2 3">4.1R</strain>
    </source>
</reference>
<keyword evidence="1" id="KW-0472">Membrane</keyword>
<dbReference type="Pfam" id="PF25957">
    <property type="entry name" value="DUF7994"/>
    <property type="match status" value="1"/>
</dbReference>
<accession>A0A482Y1C1</accession>
<gene>
    <name evidence="2" type="ORF">ELS17_01140</name>
</gene>
<evidence type="ECO:0000313" key="2">
    <source>
        <dbReference type="EMBL" id="RZH68104.1"/>
    </source>
</evidence>
<protein>
    <submittedName>
        <fullName evidence="2">Uncharacterized protein</fullName>
    </submittedName>
</protein>
<dbReference type="STRING" id="222984.GCA_000731985_00361"/>
<name>A0A482Y1C1_9EURY</name>
<feature type="transmembrane region" description="Helical" evidence="1">
    <location>
        <begin position="68"/>
        <end position="89"/>
    </location>
</feature>